<evidence type="ECO:0000313" key="1">
    <source>
        <dbReference type="EMBL" id="WMV09107.1"/>
    </source>
</evidence>
<organism evidence="1 2">
    <name type="scientific">Solanum verrucosum</name>
    <dbReference type="NCBI Taxonomy" id="315347"/>
    <lineage>
        <taxon>Eukaryota</taxon>
        <taxon>Viridiplantae</taxon>
        <taxon>Streptophyta</taxon>
        <taxon>Embryophyta</taxon>
        <taxon>Tracheophyta</taxon>
        <taxon>Spermatophyta</taxon>
        <taxon>Magnoliopsida</taxon>
        <taxon>eudicotyledons</taxon>
        <taxon>Gunneridae</taxon>
        <taxon>Pentapetalae</taxon>
        <taxon>asterids</taxon>
        <taxon>lamiids</taxon>
        <taxon>Solanales</taxon>
        <taxon>Solanaceae</taxon>
        <taxon>Solanoideae</taxon>
        <taxon>Solaneae</taxon>
        <taxon>Solanum</taxon>
    </lineage>
</organism>
<name>A0AAF0PR39_SOLVR</name>
<dbReference type="AlphaFoldDB" id="A0AAF0PR39"/>
<keyword evidence="2" id="KW-1185">Reference proteome</keyword>
<dbReference type="EMBL" id="CP133612">
    <property type="protein sequence ID" value="WMV09107.1"/>
    <property type="molecule type" value="Genomic_DNA"/>
</dbReference>
<evidence type="ECO:0000313" key="2">
    <source>
        <dbReference type="Proteomes" id="UP001234989"/>
    </source>
</evidence>
<sequence>MVMDFQTLASWVVQIDHTVLGRLLADMAVQSSLVGQTKTCQYEDPHLGRLRDQAQKGGVKAFTMDSEGVLRRHGKLCIPTMGDVKQLILVEAHIHCIFSTETPHSPTHSPRTKRCI</sequence>
<dbReference type="Proteomes" id="UP001234989">
    <property type="component" value="Chromosome 1"/>
</dbReference>
<accession>A0AAF0PR39</accession>
<proteinExistence type="predicted"/>
<reference evidence="1" key="1">
    <citation type="submission" date="2023-08" db="EMBL/GenBank/DDBJ databases">
        <title>A de novo genome assembly of Solanum verrucosum Schlechtendal, a Mexican diploid species geographically isolated from the other diploid A-genome species in potato relatives.</title>
        <authorList>
            <person name="Hosaka K."/>
        </authorList>
    </citation>
    <scope>NUCLEOTIDE SEQUENCE</scope>
    <source>
        <tissue evidence="1">Young leaves</tissue>
    </source>
</reference>
<protein>
    <submittedName>
        <fullName evidence="1">Uncharacterized protein</fullName>
    </submittedName>
</protein>
<gene>
    <name evidence="1" type="ORF">MTR67_002492</name>
</gene>